<dbReference type="InterPro" id="IPR007630">
    <property type="entry name" value="RNA_pol_sigma70_r4"/>
</dbReference>
<keyword evidence="1" id="KW-0805">Transcription regulation</keyword>
<evidence type="ECO:0000256" key="2">
    <source>
        <dbReference type="ARBA" id="ARBA00023082"/>
    </source>
</evidence>
<dbReference type="Pfam" id="PF04545">
    <property type="entry name" value="Sigma70_r4"/>
    <property type="match status" value="1"/>
</dbReference>
<dbReference type="SUPFAM" id="SSF88659">
    <property type="entry name" value="Sigma3 and sigma4 domains of RNA polymerase sigma factors"/>
    <property type="match status" value="2"/>
</dbReference>
<dbReference type="Gene3D" id="1.10.10.10">
    <property type="entry name" value="Winged helix-like DNA-binding domain superfamily/Winged helix DNA-binding domain"/>
    <property type="match status" value="2"/>
</dbReference>
<evidence type="ECO:0000313" key="7">
    <source>
        <dbReference type="EMBL" id="GHO92829.1"/>
    </source>
</evidence>
<dbReference type="InterPro" id="IPR007624">
    <property type="entry name" value="RNA_pol_sigma70_r3"/>
</dbReference>
<dbReference type="GO" id="GO:0006352">
    <property type="term" value="P:DNA-templated transcription initiation"/>
    <property type="evidence" value="ECO:0007669"/>
    <property type="project" value="InterPro"/>
</dbReference>
<feature type="domain" description="RNA polymerase sigma-70" evidence="6">
    <location>
        <begin position="205"/>
        <end position="218"/>
    </location>
</feature>
<dbReference type="InterPro" id="IPR050239">
    <property type="entry name" value="Sigma-70_RNA_pol_init_factors"/>
</dbReference>
<dbReference type="NCBIfam" id="TIGR02937">
    <property type="entry name" value="sigma70-ECF"/>
    <property type="match status" value="1"/>
</dbReference>
<keyword evidence="2" id="KW-0731">Sigma factor</keyword>
<dbReference type="InterPro" id="IPR009042">
    <property type="entry name" value="RNA_pol_sigma70_r1_2"/>
</dbReference>
<dbReference type="InterPro" id="IPR007627">
    <property type="entry name" value="RNA_pol_sigma70_r2"/>
</dbReference>
<dbReference type="Proteomes" id="UP000597444">
    <property type="component" value="Unassembled WGS sequence"/>
</dbReference>
<dbReference type="Pfam" id="PF00140">
    <property type="entry name" value="Sigma70_r1_2"/>
    <property type="match status" value="1"/>
</dbReference>
<dbReference type="Pfam" id="PF04539">
    <property type="entry name" value="Sigma70_r3"/>
    <property type="match status" value="1"/>
</dbReference>
<dbReference type="GO" id="GO:0003677">
    <property type="term" value="F:DNA binding"/>
    <property type="evidence" value="ECO:0007669"/>
    <property type="project" value="UniProtKB-KW"/>
</dbReference>
<dbReference type="PROSITE" id="PS00715">
    <property type="entry name" value="SIGMA70_1"/>
    <property type="match status" value="1"/>
</dbReference>
<keyword evidence="4" id="KW-0804">Transcription</keyword>
<dbReference type="PANTHER" id="PTHR30603">
    <property type="entry name" value="RNA POLYMERASE SIGMA FACTOR RPO"/>
    <property type="match status" value="1"/>
</dbReference>
<keyword evidence="3" id="KW-0238">DNA-binding</keyword>
<evidence type="ECO:0000313" key="8">
    <source>
        <dbReference type="Proteomes" id="UP000597444"/>
    </source>
</evidence>
<reference evidence="7" key="1">
    <citation type="submission" date="2020-10" db="EMBL/GenBank/DDBJ databases">
        <title>Taxonomic study of unclassified bacteria belonging to the class Ktedonobacteria.</title>
        <authorList>
            <person name="Yabe S."/>
            <person name="Wang C.M."/>
            <person name="Zheng Y."/>
            <person name="Sakai Y."/>
            <person name="Cavaletti L."/>
            <person name="Monciardini P."/>
            <person name="Donadio S."/>
        </authorList>
    </citation>
    <scope>NUCLEOTIDE SEQUENCE</scope>
    <source>
        <strain evidence="7">ID150040</strain>
    </source>
</reference>
<evidence type="ECO:0000256" key="3">
    <source>
        <dbReference type="ARBA" id="ARBA00023125"/>
    </source>
</evidence>
<dbReference type="Gene3D" id="1.10.601.10">
    <property type="entry name" value="RNA Polymerase Primary Sigma Factor"/>
    <property type="match status" value="2"/>
</dbReference>
<comment type="caution">
    <text evidence="7">The sequence shown here is derived from an EMBL/GenBank/DDBJ whole genome shotgun (WGS) entry which is preliminary data.</text>
</comment>
<dbReference type="InterPro" id="IPR000943">
    <property type="entry name" value="RNA_pol_sigma70"/>
</dbReference>
<dbReference type="EMBL" id="BNJK01000001">
    <property type="protein sequence ID" value="GHO92829.1"/>
    <property type="molecule type" value="Genomic_DNA"/>
</dbReference>
<evidence type="ECO:0000256" key="4">
    <source>
        <dbReference type="ARBA" id="ARBA00023163"/>
    </source>
</evidence>
<sequence length="412" mass="46576">MIDVKRAMTGTTLTLHNSQEQSSSEKSYDLVEEFLKKDLDYTPPDDTDEAHLKDESEAEEDLERLDTGPLELDTGPLELDEMPDMHDGLTHMPDSSELDESILELPTMTTEAEPPVRRTAMRRRRSEDHEDNMVNAADAGESDAVMTYLREIGRVPMITHDREIELAQRIESGDRDAMKQFILANLRLVVSIAKRYVGRGLTLLDLIQEGNIGLIRAVQRYDWRRGHRFSTHATWWIRQAISRAVADKGRTIRLPVYVNTALNRIRRERQRLLQELGREPSEIELAEATGLDPVRMVELQAAPGAPVSLELPVGEDEEQELGDVLADTESASPEELATTQTLKDEVQRVLESVLTPREQLVLQLRFGLGNGQAHPLEQVGRELGITRERVRQIEAGALAKLRQPPVLERLRG</sequence>
<feature type="region of interest" description="Disordered" evidence="5">
    <location>
        <begin position="1"/>
        <end position="77"/>
    </location>
</feature>
<accession>A0A8J3MZ72</accession>
<evidence type="ECO:0000256" key="5">
    <source>
        <dbReference type="SAM" id="MobiDB-lite"/>
    </source>
</evidence>
<dbReference type="InterPro" id="IPR013325">
    <property type="entry name" value="RNA_pol_sigma_r2"/>
</dbReference>
<keyword evidence="8" id="KW-1185">Reference proteome</keyword>
<name>A0A8J3MZ72_9CHLR</name>
<feature type="region of interest" description="Disordered" evidence="5">
    <location>
        <begin position="111"/>
        <end position="131"/>
    </location>
</feature>
<dbReference type="InterPro" id="IPR013324">
    <property type="entry name" value="RNA_pol_sigma_r3/r4-like"/>
</dbReference>
<gene>
    <name evidence="7" type="primary">sigA_1</name>
    <name evidence="7" type="ORF">KSF_028770</name>
</gene>
<proteinExistence type="predicted"/>
<dbReference type="AlphaFoldDB" id="A0A8J3MZ72"/>
<evidence type="ECO:0000259" key="6">
    <source>
        <dbReference type="PROSITE" id="PS00715"/>
    </source>
</evidence>
<evidence type="ECO:0000256" key="1">
    <source>
        <dbReference type="ARBA" id="ARBA00023015"/>
    </source>
</evidence>
<dbReference type="CDD" id="cd06171">
    <property type="entry name" value="Sigma70_r4"/>
    <property type="match status" value="1"/>
</dbReference>
<dbReference type="GO" id="GO:0016987">
    <property type="term" value="F:sigma factor activity"/>
    <property type="evidence" value="ECO:0007669"/>
    <property type="project" value="UniProtKB-KW"/>
</dbReference>
<dbReference type="Pfam" id="PF04542">
    <property type="entry name" value="Sigma70_r2"/>
    <property type="match status" value="1"/>
</dbReference>
<dbReference type="InterPro" id="IPR014284">
    <property type="entry name" value="RNA_pol_sigma-70_dom"/>
</dbReference>
<feature type="compositionally biased region" description="Basic and acidic residues" evidence="5">
    <location>
        <begin position="26"/>
        <end position="40"/>
    </location>
</feature>
<dbReference type="RefSeq" id="WP_220203643.1">
    <property type="nucleotide sequence ID" value="NZ_BNJK01000001.1"/>
</dbReference>
<dbReference type="SUPFAM" id="SSF88946">
    <property type="entry name" value="Sigma2 domain of RNA polymerase sigma factors"/>
    <property type="match status" value="1"/>
</dbReference>
<feature type="compositionally biased region" description="Polar residues" evidence="5">
    <location>
        <begin position="9"/>
        <end position="25"/>
    </location>
</feature>
<protein>
    <submittedName>
        <fullName evidence="7">RNA polymerase sigma factor SigA</fullName>
    </submittedName>
</protein>
<dbReference type="PANTHER" id="PTHR30603:SF47">
    <property type="entry name" value="RNA POLYMERASE SIGMA FACTOR SIGD, CHLOROPLASTIC"/>
    <property type="match status" value="1"/>
</dbReference>
<dbReference type="InterPro" id="IPR036388">
    <property type="entry name" value="WH-like_DNA-bd_sf"/>
</dbReference>
<dbReference type="PRINTS" id="PR00046">
    <property type="entry name" value="SIGMA70FCT"/>
</dbReference>
<organism evidence="7 8">
    <name type="scientific">Reticulibacter mediterranei</name>
    <dbReference type="NCBI Taxonomy" id="2778369"/>
    <lineage>
        <taxon>Bacteria</taxon>
        <taxon>Bacillati</taxon>
        <taxon>Chloroflexota</taxon>
        <taxon>Ktedonobacteria</taxon>
        <taxon>Ktedonobacterales</taxon>
        <taxon>Reticulibacteraceae</taxon>
        <taxon>Reticulibacter</taxon>
    </lineage>
</organism>